<dbReference type="AlphaFoldDB" id="D2RSP9"/>
<evidence type="ECO:0000313" key="2">
    <source>
        <dbReference type="EMBL" id="ADB60825.1"/>
    </source>
</evidence>
<evidence type="ECO:0000256" key="1">
    <source>
        <dbReference type="SAM" id="MobiDB-lite"/>
    </source>
</evidence>
<gene>
    <name evidence="2" type="ordered locus">Htur_1940</name>
</gene>
<reference evidence="2 3" key="1">
    <citation type="journal article" date="2010" name="Stand. Genomic Sci.">
        <title>Complete genome sequence of Haloterrigena turkmenica type strain (4k).</title>
        <authorList>
            <person name="Saunders E."/>
            <person name="Tindall B.J."/>
            <person name="Fahnrich R."/>
            <person name="Lapidus A."/>
            <person name="Copeland A."/>
            <person name="Del Rio T.G."/>
            <person name="Lucas S."/>
            <person name="Chen F."/>
            <person name="Tice H."/>
            <person name="Cheng J.F."/>
            <person name="Han C."/>
            <person name="Detter J.C."/>
            <person name="Bruce D."/>
            <person name="Goodwin L."/>
            <person name="Chain P."/>
            <person name="Pitluck S."/>
            <person name="Pati A."/>
            <person name="Ivanova N."/>
            <person name="Mavromatis K."/>
            <person name="Chen A."/>
            <person name="Palaniappan K."/>
            <person name="Land M."/>
            <person name="Hauser L."/>
            <person name="Chang Y.J."/>
            <person name="Jeffries C.D."/>
            <person name="Brettin T."/>
            <person name="Rohde M."/>
            <person name="Goker M."/>
            <person name="Bristow J."/>
            <person name="Eisen J.A."/>
            <person name="Markowitz V."/>
            <person name="Hugenholtz P."/>
            <person name="Klenk H.P."/>
            <person name="Kyrpides N.C."/>
        </authorList>
    </citation>
    <scope>NUCLEOTIDE SEQUENCE [LARGE SCALE GENOMIC DNA]</scope>
    <source>
        <strain evidence="3">ATCC 51198 / DSM 5511 / JCM 9101 / NCIMB 13204 / VKM B-1734 / 4k</strain>
    </source>
</reference>
<feature type="region of interest" description="Disordered" evidence="1">
    <location>
        <begin position="150"/>
        <end position="199"/>
    </location>
</feature>
<feature type="compositionally biased region" description="Acidic residues" evidence="1">
    <location>
        <begin position="190"/>
        <end position="199"/>
    </location>
</feature>
<name>D2RSP9_HALTV</name>
<feature type="compositionally biased region" description="Polar residues" evidence="1">
    <location>
        <begin position="81"/>
        <end position="94"/>
    </location>
</feature>
<feature type="compositionally biased region" description="Acidic residues" evidence="1">
    <location>
        <begin position="150"/>
        <end position="160"/>
    </location>
</feature>
<dbReference type="eggNOG" id="arCOG09374">
    <property type="taxonomic scope" value="Archaea"/>
</dbReference>
<organism evidence="2 3">
    <name type="scientific">Haloterrigena turkmenica (strain ATCC 51198 / DSM 5511 / JCM 9101 / NCIMB 13204 / VKM B-1734 / 4k)</name>
    <name type="common">Halococcus turkmenicus</name>
    <dbReference type="NCBI Taxonomy" id="543526"/>
    <lineage>
        <taxon>Archaea</taxon>
        <taxon>Methanobacteriati</taxon>
        <taxon>Methanobacteriota</taxon>
        <taxon>Stenosarchaea group</taxon>
        <taxon>Halobacteria</taxon>
        <taxon>Halobacteriales</taxon>
        <taxon>Natrialbaceae</taxon>
        <taxon>Haloterrigena</taxon>
    </lineage>
</organism>
<feature type="compositionally biased region" description="Polar residues" evidence="1">
    <location>
        <begin position="104"/>
        <end position="115"/>
    </location>
</feature>
<accession>D2RSP9</accession>
<dbReference type="EMBL" id="CP001860">
    <property type="protein sequence ID" value="ADB60825.1"/>
    <property type="molecule type" value="Genomic_DNA"/>
</dbReference>
<dbReference type="KEGG" id="htu:Htur_1940"/>
<proteinExistence type="predicted"/>
<feature type="compositionally biased region" description="Polar residues" evidence="1">
    <location>
        <begin position="165"/>
        <end position="189"/>
    </location>
</feature>
<evidence type="ECO:0000313" key="3">
    <source>
        <dbReference type="Proteomes" id="UP000001903"/>
    </source>
</evidence>
<feature type="region of interest" description="Disordered" evidence="1">
    <location>
        <begin position="75"/>
        <end position="115"/>
    </location>
</feature>
<keyword evidence="3" id="KW-1185">Reference proteome</keyword>
<dbReference type="HOGENOM" id="CLU_119368_0_0_2"/>
<sequence length="199" mass="21429">MESADGTRRETHTVVRSRAPSVNRRTVLGFAATSALAGLAGCIEGVKEHFGLQGVIPVEIQSEAEETQNILLESRERESGRQSYEQSYSVTPEETVSAPHLDQTEQSFQVSKVENESVTTVRTASVTPETDLVMIRLYDDDLVVELEFEDGDTEIVDGEDGAASGNETAANGTETESNASENQTANGNETDADPDSADE</sequence>
<dbReference type="Proteomes" id="UP000001903">
    <property type="component" value="Chromosome"/>
</dbReference>
<protein>
    <submittedName>
        <fullName evidence="2">Uncharacterized protein</fullName>
    </submittedName>
</protein>